<dbReference type="InterPro" id="IPR010323">
    <property type="entry name" value="DUF924"/>
</dbReference>
<evidence type="ECO:0000259" key="6">
    <source>
        <dbReference type="PROSITE" id="PS51782"/>
    </source>
</evidence>
<reference evidence="7" key="1">
    <citation type="journal article" date="2023" name="Mol. Phylogenet. Evol.">
        <title>Genome-scale phylogeny and comparative genomics of the fungal order Sordariales.</title>
        <authorList>
            <person name="Hensen N."/>
            <person name="Bonometti L."/>
            <person name="Westerberg I."/>
            <person name="Brannstrom I.O."/>
            <person name="Guillou S."/>
            <person name="Cros-Aarteil S."/>
            <person name="Calhoun S."/>
            <person name="Haridas S."/>
            <person name="Kuo A."/>
            <person name="Mondo S."/>
            <person name="Pangilinan J."/>
            <person name="Riley R."/>
            <person name="LaButti K."/>
            <person name="Andreopoulos B."/>
            <person name="Lipzen A."/>
            <person name="Chen C."/>
            <person name="Yan M."/>
            <person name="Daum C."/>
            <person name="Ng V."/>
            <person name="Clum A."/>
            <person name="Steindorff A."/>
            <person name="Ohm R.A."/>
            <person name="Martin F."/>
            <person name="Silar P."/>
            <person name="Natvig D.O."/>
            <person name="Lalanne C."/>
            <person name="Gautier V."/>
            <person name="Ament-Velasquez S.L."/>
            <person name="Kruys A."/>
            <person name="Hutchinson M.I."/>
            <person name="Powell A.J."/>
            <person name="Barry K."/>
            <person name="Miller A.N."/>
            <person name="Grigoriev I.V."/>
            <person name="Debuchy R."/>
            <person name="Gladieux P."/>
            <person name="Hiltunen Thoren M."/>
            <person name="Johannesson H."/>
        </authorList>
    </citation>
    <scope>NUCLEOTIDE SEQUENCE</scope>
    <source>
        <strain evidence="7">CBS 232.78</strain>
    </source>
</reference>
<dbReference type="SUPFAM" id="SSF48452">
    <property type="entry name" value="TPR-like"/>
    <property type="match status" value="1"/>
</dbReference>
<feature type="signal peptide" evidence="5">
    <location>
        <begin position="1"/>
        <end position="25"/>
    </location>
</feature>
<evidence type="ECO:0000256" key="5">
    <source>
        <dbReference type="SAM" id="SignalP"/>
    </source>
</evidence>
<feature type="domain" description="LysM" evidence="6">
    <location>
        <begin position="365"/>
        <end position="411"/>
    </location>
</feature>
<dbReference type="GO" id="GO:0008061">
    <property type="term" value="F:chitin binding"/>
    <property type="evidence" value="ECO:0007669"/>
    <property type="project" value="UniProtKB-KW"/>
</dbReference>
<feature type="domain" description="LysM" evidence="6">
    <location>
        <begin position="281"/>
        <end position="329"/>
    </location>
</feature>
<feature type="compositionally biased region" description="Low complexity" evidence="4">
    <location>
        <begin position="697"/>
        <end position="710"/>
    </location>
</feature>
<dbReference type="EMBL" id="JAULSW010000002">
    <property type="protein sequence ID" value="KAK3390168.1"/>
    <property type="molecule type" value="Genomic_DNA"/>
</dbReference>
<evidence type="ECO:0000256" key="2">
    <source>
        <dbReference type="ARBA" id="ARBA00023026"/>
    </source>
</evidence>
<reference evidence="7" key="2">
    <citation type="submission" date="2023-06" db="EMBL/GenBank/DDBJ databases">
        <authorList>
            <consortium name="Lawrence Berkeley National Laboratory"/>
            <person name="Haridas S."/>
            <person name="Hensen N."/>
            <person name="Bonometti L."/>
            <person name="Westerberg I."/>
            <person name="Brannstrom I.O."/>
            <person name="Guillou S."/>
            <person name="Cros-Aarteil S."/>
            <person name="Calhoun S."/>
            <person name="Kuo A."/>
            <person name="Mondo S."/>
            <person name="Pangilinan J."/>
            <person name="Riley R."/>
            <person name="LaButti K."/>
            <person name="Andreopoulos B."/>
            <person name="Lipzen A."/>
            <person name="Chen C."/>
            <person name="Yanf M."/>
            <person name="Daum C."/>
            <person name="Ng V."/>
            <person name="Clum A."/>
            <person name="Steindorff A."/>
            <person name="Ohm R."/>
            <person name="Martin F."/>
            <person name="Silar P."/>
            <person name="Natvig D."/>
            <person name="Lalanne C."/>
            <person name="Gautier V."/>
            <person name="Ament-velasquez S.L."/>
            <person name="Kruys A."/>
            <person name="Hutchinson M.I."/>
            <person name="Powell A.J."/>
            <person name="Barry K."/>
            <person name="Miller A.N."/>
            <person name="Grigoriev I.V."/>
            <person name="Debuchy R."/>
            <person name="Gladieux P."/>
            <person name="Thoren M.H."/>
            <person name="Johannesson H."/>
        </authorList>
    </citation>
    <scope>NUCLEOTIDE SEQUENCE</scope>
    <source>
        <strain evidence="7">CBS 232.78</strain>
    </source>
</reference>
<evidence type="ECO:0000313" key="7">
    <source>
        <dbReference type="EMBL" id="KAK3390168.1"/>
    </source>
</evidence>
<comment type="similarity">
    <text evidence="3">Belongs to the secreted LysM effector family.</text>
</comment>
<evidence type="ECO:0000313" key="8">
    <source>
        <dbReference type="Proteomes" id="UP001285441"/>
    </source>
</evidence>
<dbReference type="InterPro" id="IPR011990">
    <property type="entry name" value="TPR-like_helical_dom_sf"/>
</dbReference>
<keyword evidence="5" id="KW-0732">Signal</keyword>
<keyword evidence="1" id="KW-0147">Chitin-binding</keyword>
<proteinExistence type="inferred from homology"/>
<feature type="region of interest" description="Disordered" evidence="4">
    <location>
        <begin position="781"/>
        <end position="814"/>
    </location>
</feature>
<dbReference type="AlphaFoldDB" id="A0AAE0NYJ9"/>
<dbReference type="SUPFAM" id="SSF54106">
    <property type="entry name" value="LysM domain"/>
    <property type="match status" value="3"/>
</dbReference>
<feature type="domain" description="LysM" evidence="6">
    <location>
        <begin position="817"/>
        <end position="864"/>
    </location>
</feature>
<dbReference type="InterPro" id="IPR018392">
    <property type="entry name" value="LysM"/>
</dbReference>
<dbReference type="PANTHER" id="PTHR34997:SF1">
    <property type="entry name" value="PEPTIDOGLYCAN-BINDING LYSIN DOMAIN"/>
    <property type="match status" value="1"/>
</dbReference>
<feature type="domain" description="LysM" evidence="6">
    <location>
        <begin position="646"/>
        <end position="693"/>
    </location>
</feature>
<feature type="region of interest" description="Disordered" evidence="4">
    <location>
        <begin position="697"/>
        <end position="723"/>
    </location>
</feature>
<feature type="domain" description="LysM" evidence="6">
    <location>
        <begin position="727"/>
        <end position="774"/>
    </location>
</feature>
<dbReference type="Pfam" id="PF01476">
    <property type="entry name" value="LysM"/>
    <property type="match status" value="4"/>
</dbReference>
<organism evidence="7 8">
    <name type="scientific">Podospora didyma</name>
    <dbReference type="NCBI Taxonomy" id="330526"/>
    <lineage>
        <taxon>Eukaryota</taxon>
        <taxon>Fungi</taxon>
        <taxon>Dikarya</taxon>
        <taxon>Ascomycota</taxon>
        <taxon>Pezizomycotina</taxon>
        <taxon>Sordariomycetes</taxon>
        <taxon>Sordariomycetidae</taxon>
        <taxon>Sordariales</taxon>
        <taxon>Podosporaceae</taxon>
        <taxon>Podospora</taxon>
    </lineage>
</organism>
<evidence type="ECO:0000256" key="4">
    <source>
        <dbReference type="SAM" id="MobiDB-lite"/>
    </source>
</evidence>
<comment type="caution">
    <text evidence="7">The sequence shown here is derived from an EMBL/GenBank/DDBJ whole genome shotgun (WGS) entry which is preliminary data.</text>
</comment>
<keyword evidence="2" id="KW-0843">Virulence</keyword>
<dbReference type="InterPro" id="IPR052210">
    <property type="entry name" value="LysM1-like"/>
</dbReference>
<name>A0AAE0NYJ9_9PEZI</name>
<dbReference type="Pfam" id="PF06041">
    <property type="entry name" value="DUF924"/>
    <property type="match status" value="1"/>
</dbReference>
<feature type="compositionally biased region" description="Low complexity" evidence="4">
    <location>
        <begin position="781"/>
        <end position="800"/>
    </location>
</feature>
<protein>
    <recommendedName>
        <fullName evidence="6">LysM domain-containing protein</fullName>
    </recommendedName>
</protein>
<dbReference type="Proteomes" id="UP001285441">
    <property type="component" value="Unassembled WGS sequence"/>
</dbReference>
<dbReference type="InterPro" id="IPR036779">
    <property type="entry name" value="LysM_dom_sf"/>
</dbReference>
<feature type="domain" description="LysM" evidence="6">
    <location>
        <begin position="231"/>
        <end position="276"/>
    </location>
</feature>
<dbReference type="SMART" id="SM00257">
    <property type="entry name" value="LysM"/>
    <property type="match status" value="5"/>
</dbReference>
<feature type="region of interest" description="Disordered" evidence="4">
    <location>
        <begin position="617"/>
        <end position="642"/>
    </location>
</feature>
<dbReference type="CDD" id="cd00118">
    <property type="entry name" value="LysM"/>
    <property type="match status" value="4"/>
</dbReference>
<sequence>MSLLSNPGRWLLPLLCLRFPQTALAIQLLSATTAPDNVSSGCLSALTADVPCGPLVPEFRTGYYYDEAMLNSSCTTQCEAALATYETSIVSACSGDTWSGYDDEGGASLALIPSIMRYQYSLACLQDSGRWCNVVAGIAARIADPGDSRGRFTQDVTGNGTAPSPCDLCFVKGLRIQAGVPYFDGPAIVSMSVYESKTSSCNVVNMPRTTSTIPVIITSVPVPTQPPCAGTTYTIQTGDTCHSVSLSQGIGTAWLLMDNRLPAWCDKFPTTGTLCLENKCNVVTVQTNGTCHGIAKAAGITEAQLKAWNVVINAGCYNIEKMVGYQLCISPPGDAYVDPIPPAPVTTPAPLPTDMAEGTNPRCARYYQVQPDEFCNLVVMRFGISLEDFYFLNQGLNSNCTNLFAFESYCVGAFGDIDTYVGRPGSRPTQTESIPFATLTPIASATTTRPIINTPIPLPLAAGTADDCVRYFNGSDFQDASVITGTRWANQCQYAAALFSVSNTDLALWNPSLPNITTSSCVFSSTLQYCGRRYDGNPPDDPVNLGLEFPIRAGAIAACSEYGDVPSDWTCADVLHNFDLSRAQLFEYNPAVGADCSALQTAMAYCIRGPNYSPPAVSSSAPPSSTTSSPGPPGPTHTGQPANCNLWHKVSSGDTCSTVATLYGLTLAQFLALNPAVSSDCSINFWLDQAYCVGTSATSQPPTTTTTTTPSGPPGPTHTGQPSNCNAWRLVQSGDTCSSVASGAGISLSQFLAWNPAVSSDCSTNFWLGQAYCVGVSSSTTATSSTSRPLTSTAATSSTPASPPGPTHTGQPSNCNAWHLVQSGNTCTSVASSHGITLAQFLAWNPAVSADCTANFWLGQAYCVGVAPVVVPEPVQAGNAVAACARYAQAQAGDWCSAFAARNGITDAQLVPIHIQLQPSNFEKNRRRETHRPTKQAPISAIIITMGGGPVTPGELRDILTPSLFSHIVKHRLPYAKDKPINFSHFGRDIFLQNRVGPLVKEQAWPALIALSKIGLDHMPDLSTYLPAPSDPTYPEQVLGLQLLLDHCTRVLFRGVDHRYTNAYFNVLSERLAKTWLSLPADQRPDSWERWHHDLGADLDYWIGVRFWFGTPFVHSELLANQEIALAYTEETRSVVERVSGQTDPYRASRDAILADLHGFPREYRKGPPQGDDVTRESWTFWMGMLMDIHKPIIDRFGRYPSRNAITGRESTAEELTWIEDTGSFGQANEETARKIKEDVKLGRWRPLGEGSEVTATTTTSS</sequence>
<feature type="compositionally biased region" description="Low complexity" evidence="4">
    <location>
        <begin position="617"/>
        <end position="629"/>
    </location>
</feature>
<evidence type="ECO:0000256" key="1">
    <source>
        <dbReference type="ARBA" id="ARBA00022669"/>
    </source>
</evidence>
<keyword evidence="8" id="KW-1185">Reference proteome</keyword>
<gene>
    <name evidence="7" type="ORF">B0H63DRAFT_519403</name>
</gene>
<dbReference type="Gene3D" id="1.25.40.10">
    <property type="entry name" value="Tetratricopeptide repeat domain"/>
    <property type="match status" value="1"/>
</dbReference>
<accession>A0AAE0NYJ9</accession>
<dbReference type="PROSITE" id="PS51782">
    <property type="entry name" value="LYSM"/>
    <property type="match status" value="6"/>
</dbReference>
<dbReference type="PANTHER" id="PTHR34997">
    <property type="entry name" value="AM15"/>
    <property type="match status" value="1"/>
</dbReference>
<evidence type="ECO:0000256" key="3">
    <source>
        <dbReference type="ARBA" id="ARBA00044955"/>
    </source>
</evidence>
<dbReference type="Gene3D" id="3.10.350.10">
    <property type="entry name" value="LysM domain"/>
    <property type="match status" value="6"/>
</dbReference>
<feature type="chain" id="PRO_5042082484" description="LysM domain-containing protein" evidence="5">
    <location>
        <begin position="26"/>
        <end position="1262"/>
    </location>
</feature>